<dbReference type="AlphaFoldDB" id="E3GCI3"/>
<dbReference type="InterPro" id="IPR054139">
    <property type="entry name" value="CarG-like"/>
</dbReference>
<gene>
    <name evidence="2" type="ordered locus">Entcl_3915</name>
</gene>
<dbReference type="RefSeq" id="WP_013367876.1">
    <property type="nucleotide sequence ID" value="NC_014618.1"/>
</dbReference>
<evidence type="ECO:0000313" key="2">
    <source>
        <dbReference type="EMBL" id="ADO50154.1"/>
    </source>
</evidence>
<dbReference type="EMBL" id="CP002272">
    <property type="protein sequence ID" value="ADO50154.1"/>
    <property type="molecule type" value="Genomic_DNA"/>
</dbReference>
<keyword evidence="3" id="KW-1185">Reference proteome</keyword>
<reference evidence="2 3" key="2">
    <citation type="journal article" date="2011" name="Stand. Genomic Sci.">
        <title>Complete genome sequence of 'Enterobacter lignolyticus' SCF1.</title>
        <authorList>
            <person name="Deangelis K.M."/>
            <person name="D'Haeseleer P."/>
            <person name="Chivian D."/>
            <person name="Fortney J.L."/>
            <person name="Khudyakov J."/>
            <person name="Simmons B."/>
            <person name="Woo H."/>
            <person name="Arkin A.P."/>
            <person name="Davenport K.W."/>
            <person name="Goodwin L."/>
            <person name="Chen A."/>
            <person name="Ivanova N."/>
            <person name="Kyrpides N.C."/>
            <person name="Mavromatis K."/>
            <person name="Woyke T."/>
            <person name="Hazen T.C."/>
        </authorList>
    </citation>
    <scope>NUCLEOTIDE SEQUENCE [LARGE SCALE GENOMIC DNA]</scope>
    <source>
        <strain evidence="2 3">SCF1</strain>
    </source>
</reference>
<feature type="chain" id="PRO_5003170186" evidence="1">
    <location>
        <begin position="21"/>
        <end position="182"/>
    </location>
</feature>
<evidence type="ECO:0000256" key="1">
    <source>
        <dbReference type="SAM" id="SignalP"/>
    </source>
</evidence>
<name>E3GCI3_ENTLS</name>
<evidence type="ECO:0000313" key="3">
    <source>
        <dbReference type="Proteomes" id="UP000006872"/>
    </source>
</evidence>
<feature type="signal peptide" evidence="1">
    <location>
        <begin position="1"/>
        <end position="20"/>
    </location>
</feature>
<reference evidence="3" key="1">
    <citation type="submission" date="2010-10" db="EMBL/GenBank/DDBJ databases">
        <title>Complete sequence of Enterobacter cloacae SCF1.</title>
        <authorList>
            <consortium name="US DOE Joint Genome Institute"/>
            <person name="Lucas S."/>
            <person name="Copeland A."/>
            <person name="Lapidus A."/>
            <person name="Cheng J.-F."/>
            <person name="Bruce D."/>
            <person name="Goodwin L."/>
            <person name="Pitluck S."/>
            <person name="Davenport K."/>
            <person name="Detter J.C."/>
            <person name="Han C."/>
            <person name="Tapia R."/>
            <person name="Land M."/>
            <person name="Hauser L."/>
            <person name="Chang Y.-J."/>
            <person name="Jeffries C."/>
            <person name="Kyrpides N."/>
            <person name="Ivanova N."/>
            <person name="Mikhailova N."/>
            <person name="DeAngelis K."/>
            <person name="Arkin A.P."/>
            <person name="Chivian D."/>
            <person name="Edwards B."/>
            <person name="Woo H."/>
            <person name="Hazen T.C."/>
            <person name="Woyke T."/>
        </authorList>
    </citation>
    <scope>NUCLEOTIDE SEQUENCE [LARGE SCALE GENOMIC DNA]</scope>
    <source>
        <strain evidence="3">SCF1</strain>
    </source>
</reference>
<dbReference type="KEGG" id="esc:Entcl_3915"/>
<protein>
    <submittedName>
        <fullName evidence="2">CpmJ protein</fullName>
    </submittedName>
</protein>
<dbReference type="Pfam" id="PF21955">
    <property type="entry name" value="CarG-like"/>
    <property type="match status" value="1"/>
</dbReference>
<dbReference type="SUPFAM" id="SSF69318">
    <property type="entry name" value="Integrin alpha N-terminal domain"/>
    <property type="match status" value="1"/>
</dbReference>
<accession>E3GCI3</accession>
<dbReference type="HOGENOM" id="CLU_128658_0_0_6"/>
<dbReference type="eggNOG" id="ENOG5032WNA">
    <property type="taxonomic scope" value="Bacteria"/>
</dbReference>
<dbReference type="Proteomes" id="UP000006872">
    <property type="component" value="Chromosome"/>
</dbReference>
<dbReference type="InterPro" id="IPR028994">
    <property type="entry name" value="Integrin_alpha_N"/>
</dbReference>
<organism evidence="2 3">
    <name type="scientific">Enterobacter lignolyticus (strain SCF1)</name>
    <dbReference type="NCBI Taxonomy" id="701347"/>
    <lineage>
        <taxon>Bacteria</taxon>
        <taxon>Pseudomonadati</taxon>
        <taxon>Pseudomonadota</taxon>
        <taxon>Gammaproteobacteria</taxon>
        <taxon>Enterobacterales</taxon>
        <taxon>Enterobacteriaceae</taxon>
        <taxon>Pluralibacter</taxon>
    </lineage>
</organism>
<proteinExistence type="predicted"/>
<keyword evidence="1" id="KW-0732">Signal</keyword>
<sequence length="182" mass="20704">MNRNLFIIAMLMLISPGAFSAEYSKVMLKKGVNMLDVNGDGLKDIVIDAIFDNNTSHPNHTMTIFIKNKNGEYNIIPVPNDTGFTWSDFSLSASTIKITNYQLYKKNNGYFVVSAYKLASKQNGDDVTDALPVKFSRYDIKINDQDPGVSLFYWELTRAYVTKERYSDTDEAFNHISIRTLE</sequence>